<dbReference type="OrthoDB" id="9795766at2"/>
<evidence type="ECO:0000313" key="3">
    <source>
        <dbReference type="Proteomes" id="UP000051048"/>
    </source>
</evidence>
<organism evidence="2 3">
    <name type="scientific">Ligilactobacillus equi DSM 15833 = JCM 10991</name>
    <dbReference type="NCBI Taxonomy" id="1423740"/>
    <lineage>
        <taxon>Bacteria</taxon>
        <taxon>Bacillati</taxon>
        <taxon>Bacillota</taxon>
        <taxon>Bacilli</taxon>
        <taxon>Lactobacillales</taxon>
        <taxon>Lactobacillaceae</taxon>
        <taxon>Ligilactobacillus</taxon>
    </lineage>
</organism>
<dbReference type="GO" id="GO:0003677">
    <property type="term" value="F:DNA binding"/>
    <property type="evidence" value="ECO:0007669"/>
    <property type="project" value="InterPro"/>
</dbReference>
<feature type="domain" description="SpoVT-AbrB" evidence="1">
    <location>
        <begin position="20"/>
        <end position="65"/>
    </location>
</feature>
<dbReference type="Gene3D" id="2.10.260.10">
    <property type="match status" value="1"/>
</dbReference>
<evidence type="ECO:0000259" key="1">
    <source>
        <dbReference type="SMART" id="SM00966"/>
    </source>
</evidence>
<proteinExistence type="predicted"/>
<dbReference type="Proteomes" id="UP000051048">
    <property type="component" value="Unassembled WGS sequence"/>
</dbReference>
<dbReference type="Pfam" id="PF04014">
    <property type="entry name" value="MazE_antitoxin"/>
    <property type="match status" value="1"/>
</dbReference>
<name>A0A0R1T9Y1_9LACO</name>
<evidence type="ECO:0000313" key="2">
    <source>
        <dbReference type="EMBL" id="KRL78221.1"/>
    </source>
</evidence>
<dbReference type="SUPFAM" id="SSF89447">
    <property type="entry name" value="AbrB/MazE/MraZ-like"/>
    <property type="match status" value="1"/>
</dbReference>
<comment type="caution">
    <text evidence="2">The sequence shown here is derived from an EMBL/GenBank/DDBJ whole genome shotgun (WGS) entry which is preliminary data.</text>
</comment>
<dbReference type="EMBL" id="AZFH01000155">
    <property type="protein sequence ID" value="KRL78221.1"/>
    <property type="molecule type" value="Genomic_DNA"/>
</dbReference>
<sequence length="311" mass="35917">MKRRVFMENNEPQSILSNVSKWGSSLGIRIPMKIAQQVGIKLSDVIQFSELDGGIFVQKITSQYPLISEMEPYFYFESGLDGFNFHFKPVDDAKDDIIFKTFYGALDQNISIILLDNKIINAKDKTSIFRNSLIKQKGTNLQGRFKIDGFNARIRYAGEHNMISHLANVEILDGQAFMYYSETATIPEVGIIIFCDFSTTSLNDDFLATHVEKQAGLKRYKEKKEQEIQAKMQEIFDDLKLMNRDFLLGRNKWTVRSNVDSSLNIQIRSSLGEQSPGKEKFTRKNIKFMHLLDILFLTDKEVRDYLVKVKF</sequence>
<accession>A0A0R1T9Y1</accession>
<gene>
    <name evidence="2" type="ORF">FC36_GL001107</name>
</gene>
<dbReference type="AlphaFoldDB" id="A0A0R1T9Y1"/>
<dbReference type="SMART" id="SM00966">
    <property type="entry name" value="SpoVT_AbrB"/>
    <property type="match status" value="1"/>
</dbReference>
<dbReference type="InterPro" id="IPR007159">
    <property type="entry name" value="SpoVT-AbrB_dom"/>
</dbReference>
<reference evidence="2 3" key="1">
    <citation type="journal article" date="2015" name="Genome Announc.">
        <title>Expanding the biotechnology potential of lactobacilli through comparative genomics of 213 strains and associated genera.</title>
        <authorList>
            <person name="Sun Z."/>
            <person name="Harris H.M."/>
            <person name="McCann A."/>
            <person name="Guo C."/>
            <person name="Argimon S."/>
            <person name="Zhang W."/>
            <person name="Yang X."/>
            <person name="Jeffery I.B."/>
            <person name="Cooney J.C."/>
            <person name="Kagawa T.F."/>
            <person name="Liu W."/>
            <person name="Song Y."/>
            <person name="Salvetti E."/>
            <person name="Wrobel A."/>
            <person name="Rasinkangas P."/>
            <person name="Parkhill J."/>
            <person name="Rea M.C."/>
            <person name="O'Sullivan O."/>
            <person name="Ritari J."/>
            <person name="Douillard F.P."/>
            <person name="Paul Ross R."/>
            <person name="Yang R."/>
            <person name="Briner A.E."/>
            <person name="Felis G.E."/>
            <person name="de Vos W.M."/>
            <person name="Barrangou R."/>
            <person name="Klaenhammer T.R."/>
            <person name="Caufield P.W."/>
            <person name="Cui Y."/>
            <person name="Zhang H."/>
            <person name="O'Toole P.W."/>
        </authorList>
    </citation>
    <scope>NUCLEOTIDE SEQUENCE [LARGE SCALE GENOMIC DNA]</scope>
    <source>
        <strain evidence="2 3">DSM 15833</strain>
    </source>
</reference>
<dbReference type="PATRIC" id="fig|1423740.3.peg.1191"/>
<dbReference type="InterPro" id="IPR037914">
    <property type="entry name" value="SpoVT-AbrB_sf"/>
</dbReference>
<protein>
    <recommendedName>
        <fullName evidence="1">SpoVT-AbrB domain-containing protein</fullName>
    </recommendedName>
</protein>